<comment type="similarity">
    <text evidence="1">Belongs to the LOR family.</text>
</comment>
<gene>
    <name evidence="2" type="ORF">U729_1290</name>
</gene>
<sequence length="162" mass="18794">MKYILNPRLNSTEPFLLIKDEMGDVCYQIAIPKVAIGEKFYFEDANGNKLFKLKRKLLHVNNTFIIERANEYYGRVKKHVCDSLTEHFDIDTPYGELIAKGDFDDYDFAFYYEDNNIAAKVSKGNCDREENYIVDVIDFNDDGFILACAVIIDIIVHLEEDL</sequence>
<evidence type="ECO:0000313" key="2">
    <source>
        <dbReference type="EMBL" id="AIY82840.1"/>
    </source>
</evidence>
<dbReference type="EMBL" id="CP006905">
    <property type="protein sequence ID" value="AIY82840.1"/>
    <property type="molecule type" value="Genomic_DNA"/>
</dbReference>
<dbReference type="eggNOG" id="COG4894">
    <property type="taxonomic scope" value="Bacteria"/>
</dbReference>
<dbReference type="Proteomes" id="UP000030635">
    <property type="component" value="Chromosome"/>
</dbReference>
<dbReference type="HOGENOM" id="CLU_1632467_0_0_9"/>
<keyword evidence="3" id="KW-1185">Reference proteome</keyword>
<dbReference type="SUPFAM" id="SSF54518">
    <property type="entry name" value="Tubby C-terminal domain-like"/>
    <property type="match status" value="1"/>
</dbReference>
<accession>A0A0A7FVA7</accession>
<dbReference type="RefSeq" id="WP_039312666.1">
    <property type="nucleotide sequence ID" value="NZ_CP006905.1"/>
</dbReference>
<proteinExistence type="inferred from homology"/>
<dbReference type="OrthoDB" id="652307at2"/>
<dbReference type="KEGG" id="cbv:U729_1290"/>
<dbReference type="AlphaFoldDB" id="A0A0A7FVA7"/>
<dbReference type="InterPro" id="IPR025659">
    <property type="entry name" value="Tubby-like_C"/>
</dbReference>
<dbReference type="Pfam" id="PF04525">
    <property type="entry name" value="LOR"/>
    <property type="match status" value="1"/>
</dbReference>
<evidence type="ECO:0000256" key="1">
    <source>
        <dbReference type="ARBA" id="ARBA00005437"/>
    </source>
</evidence>
<name>A0A0A7FVA7_9CLOT</name>
<organism evidence="2 3">
    <name type="scientific">Clostridium baratii str. Sullivan</name>
    <dbReference type="NCBI Taxonomy" id="1415775"/>
    <lineage>
        <taxon>Bacteria</taxon>
        <taxon>Bacillati</taxon>
        <taxon>Bacillota</taxon>
        <taxon>Clostridia</taxon>
        <taxon>Eubacteriales</taxon>
        <taxon>Clostridiaceae</taxon>
        <taxon>Clostridium</taxon>
    </lineage>
</organism>
<dbReference type="Gene3D" id="2.40.160.200">
    <property type="entry name" value="LURP1-related"/>
    <property type="match status" value="1"/>
</dbReference>
<evidence type="ECO:0000313" key="3">
    <source>
        <dbReference type="Proteomes" id="UP000030635"/>
    </source>
</evidence>
<dbReference type="STRING" id="1561.NPD11_1705"/>
<protein>
    <submittedName>
        <fullName evidence="2">Tubby C 2 family protein</fullName>
    </submittedName>
</protein>
<dbReference type="InterPro" id="IPR038595">
    <property type="entry name" value="LOR_sf"/>
</dbReference>
<dbReference type="InterPro" id="IPR007612">
    <property type="entry name" value="LOR"/>
</dbReference>
<reference evidence="2 3" key="1">
    <citation type="journal article" date="2015" name="Infect. Genet. Evol.">
        <title>Genomic sequences of six botulinum neurotoxin-producing strains representing three clostridial species illustrate the mobility and diversity of botulinum neurotoxin genes.</title>
        <authorList>
            <person name="Smith T.J."/>
            <person name="Hill K.K."/>
            <person name="Xie G."/>
            <person name="Foley B.T."/>
            <person name="Williamson C.H."/>
            <person name="Foster J.T."/>
            <person name="Johnson S.L."/>
            <person name="Chertkov O."/>
            <person name="Teshima H."/>
            <person name="Gibbons H.S."/>
            <person name="Johnsky L.A."/>
            <person name="Karavis M.A."/>
            <person name="Smith L.A."/>
        </authorList>
    </citation>
    <scope>NUCLEOTIDE SEQUENCE [LARGE SCALE GENOMIC DNA]</scope>
    <source>
        <strain evidence="2 3">Sullivan</strain>
    </source>
</reference>